<dbReference type="PANTHER" id="PTHR13275">
    <property type="entry name" value="YL-1 PROTEIN TRANSCRIPTION FACTOR-LIKE 1"/>
    <property type="match status" value="1"/>
</dbReference>
<proteinExistence type="inferred from homology"/>
<evidence type="ECO:0000256" key="2">
    <source>
        <dbReference type="SAM" id="MobiDB-lite"/>
    </source>
</evidence>
<feature type="compositionally biased region" description="Acidic residues" evidence="2">
    <location>
        <begin position="39"/>
        <end position="69"/>
    </location>
</feature>
<dbReference type="FunCoup" id="A0A1B7N6I8">
    <property type="interactions" value="457"/>
</dbReference>
<dbReference type="GO" id="GO:0005634">
    <property type="term" value="C:nucleus"/>
    <property type="evidence" value="ECO:0007669"/>
    <property type="project" value="TreeGrafter"/>
</dbReference>
<organism evidence="4 5">
    <name type="scientific">Rhizopogon vinicolor AM-OR11-026</name>
    <dbReference type="NCBI Taxonomy" id="1314800"/>
    <lineage>
        <taxon>Eukaryota</taxon>
        <taxon>Fungi</taxon>
        <taxon>Dikarya</taxon>
        <taxon>Basidiomycota</taxon>
        <taxon>Agaricomycotina</taxon>
        <taxon>Agaricomycetes</taxon>
        <taxon>Agaricomycetidae</taxon>
        <taxon>Boletales</taxon>
        <taxon>Suillineae</taxon>
        <taxon>Rhizopogonaceae</taxon>
        <taxon>Rhizopogon</taxon>
    </lineage>
</organism>
<evidence type="ECO:0000313" key="5">
    <source>
        <dbReference type="Proteomes" id="UP000092154"/>
    </source>
</evidence>
<feature type="region of interest" description="Disordered" evidence="2">
    <location>
        <begin position="450"/>
        <end position="477"/>
    </location>
</feature>
<dbReference type="Pfam" id="PF08265">
    <property type="entry name" value="YL1_C"/>
    <property type="match status" value="1"/>
</dbReference>
<feature type="domain" description="Vps72/YL1 C-terminal" evidence="3">
    <location>
        <begin position="396"/>
        <end position="425"/>
    </location>
</feature>
<accession>A0A1B7N6I8</accession>
<feature type="region of interest" description="Disordered" evidence="2">
    <location>
        <begin position="246"/>
        <end position="338"/>
    </location>
</feature>
<comment type="similarity">
    <text evidence="1">Belongs to the VPS72/YL1 family.</text>
</comment>
<dbReference type="InParanoid" id="A0A1B7N6I8"/>
<evidence type="ECO:0000313" key="4">
    <source>
        <dbReference type="EMBL" id="OAX40472.1"/>
    </source>
</evidence>
<feature type="compositionally biased region" description="Polar residues" evidence="2">
    <location>
        <begin position="103"/>
        <end position="114"/>
    </location>
</feature>
<keyword evidence="5" id="KW-1185">Reference proteome</keyword>
<feature type="compositionally biased region" description="Basic and acidic residues" evidence="2">
    <location>
        <begin position="70"/>
        <end position="81"/>
    </location>
</feature>
<dbReference type="SMART" id="SM00993">
    <property type="entry name" value="YL1_C"/>
    <property type="match status" value="1"/>
</dbReference>
<dbReference type="Pfam" id="PF05764">
    <property type="entry name" value="YL1"/>
    <property type="match status" value="1"/>
</dbReference>
<dbReference type="EMBL" id="KV448210">
    <property type="protein sequence ID" value="OAX40472.1"/>
    <property type="molecule type" value="Genomic_DNA"/>
</dbReference>
<dbReference type="Proteomes" id="UP000092154">
    <property type="component" value="Unassembled WGS sequence"/>
</dbReference>
<name>A0A1B7N6I8_9AGAM</name>
<dbReference type="OrthoDB" id="78296at2759"/>
<feature type="region of interest" description="Disordered" evidence="2">
    <location>
        <begin position="39"/>
        <end position="123"/>
    </location>
</feature>
<feature type="compositionally biased region" description="Low complexity" evidence="2">
    <location>
        <begin position="309"/>
        <end position="328"/>
    </location>
</feature>
<dbReference type="InterPro" id="IPR046757">
    <property type="entry name" value="YL1_N"/>
</dbReference>
<sequence>MAEEETLVSRRPKRSTAGNRMEAALAELAVEEVNEAEEDVDFVNDKDEEDVFESDFASTDEEAAGEDVDTGDKVVQDEEKRVRRSARARVEKATTAAHARQKVTFNPQAEASSSKHNKEAQKLKRRVSLGVVVNAETGEVIEGGKRQRQSQRSHTIMNTSATVNRMKYAEEKRATLPKKARVVTKAPTQDELIARALDMEEGNIIEHRDYLKLEEEKRARARVVRTAIEGPVLRWISRKEQVKVQVTPPAPSPAQYPSQYGFVYSPNQGPSHSGTQAYHSPFRAYVPAPPSTTQPPEVAPTSSQGLAAPSQQQSSTPSSEPSYYYYPVQPLPQPPPVQERVDDVCKNYVVHELSQDPSVAKPPWKDTMSAMFGDDVKWDEVRVFTGKQRPMSRPVRTCPITGTPAKYLDPRTKVPFANVAAFNTLTRILSHDYIWSEALGCYVTRSEELKNDVDDPMDGTTTKSTRAGDQDVPINGG</sequence>
<dbReference type="InterPro" id="IPR013272">
    <property type="entry name" value="Vps72/YL1_C"/>
</dbReference>
<protein>
    <recommendedName>
        <fullName evidence="3">Vps72/YL1 C-terminal domain-containing protein</fullName>
    </recommendedName>
</protein>
<evidence type="ECO:0000256" key="1">
    <source>
        <dbReference type="ARBA" id="ARBA00006832"/>
    </source>
</evidence>
<reference evidence="4 5" key="1">
    <citation type="submission" date="2016-06" db="EMBL/GenBank/DDBJ databases">
        <title>Comparative genomics of the ectomycorrhizal sister species Rhizopogon vinicolor and Rhizopogon vesiculosus (Basidiomycota: Boletales) reveals a divergence of the mating type B locus.</title>
        <authorList>
            <consortium name="DOE Joint Genome Institute"/>
            <person name="Mujic A.B."/>
            <person name="Kuo A."/>
            <person name="Tritt A."/>
            <person name="Lipzen A."/>
            <person name="Chen C."/>
            <person name="Johnson J."/>
            <person name="Sharma A."/>
            <person name="Barry K."/>
            <person name="Grigoriev I.V."/>
            <person name="Spatafora J.W."/>
        </authorList>
    </citation>
    <scope>NUCLEOTIDE SEQUENCE [LARGE SCALE GENOMIC DNA]</scope>
    <source>
        <strain evidence="4 5">AM-OR11-026</strain>
    </source>
</reference>
<dbReference type="AlphaFoldDB" id="A0A1B7N6I8"/>
<dbReference type="PANTHER" id="PTHR13275:SF4">
    <property type="entry name" value="VACUOLAR PROTEIN SORTING-ASSOCIATED PROTEIN 72 HOMOLOG"/>
    <property type="match status" value="1"/>
</dbReference>
<gene>
    <name evidence="4" type="ORF">K503DRAFT_848945</name>
</gene>
<evidence type="ECO:0000259" key="3">
    <source>
        <dbReference type="SMART" id="SM00993"/>
    </source>
</evidence>
<dbReference type="STRING" id="1314800.A0A1B7N6I8"/>
<feature type="compositionally biased region" description="Polar residues" evidence="2">
    <location>
        <begin position="265"/>
        <end position="278"/>
    </location>
</feature>